<evidence type="ECO:0000313" key="3">
    <source>
        <dbReference type="Proteomes" id="UP000008792"/>
    </source>
</evidence>
<name>B4LUL9_DROVI</name>
<keyword evidence="3" id="KW-1185">Reference proteome</keyword>
<evidence type="ECO:0000313" key="2">
    <source>
        <dbReference type="EMBL" id="EDW64205.1"/>
    </source>
</evidence>
<dbReference type="InterPro" id="IPR004119">
    <property type="entry name" value="EcKL"/>
</dbReference>
<organism evidence="2 3">
    <name type="scientific">Drosophila virilis</name>
    <name type="common">Fruit fly</name>
    <dbReference type="NCBI Taxonomy" id="7244"/>
    <lineage>
        <taxon>Eukaryota</taxon>
        <taxon>Metazoa</taxon>
        <taxon>Ecdysozoa</taxon>
        <taxon>Arthropoda</taxon>
        <taxon>Hexapoda</taxon>
        <taxon>Insecta</taxon>
        <taxon>Pterygota</taxon>
        <taxon>Neoptera</taxon>
        <taxon>Endopterygota</taxon>
        <taxon>Diptera</taxon>
        <taxon>Brachycera</taxon>
        <taxon>Muscomorpha</taxon>
        <taxon>Ephydroidea</taxon>
        <taxon>Drosophilidae</taxon>
        <taxon>Drosophila</taxon>
    </lineage>
</organism>
<dbReference type="eggNOG" id="ENOG502SF49">
    <property type="taxonomic scope" value="Eukaryota"/>
</dbReference>
<sequence>MLLTQEECVQILKNLLNIAIEQLHLLDFQVERDISAVGYLGDYYTLSLSYCTEDNKTPQQQQLFVKALPEKSDEPEKETIFRKEAWLYDNLLTDMQKYSKSKWSAKCYFTRSDLLVLENIKHIGYSAAPKRLLDADQLHQLLRSLAAFHASSLVYEQRNNINIGHKFGDRLLEITIAPHIAWYTTGLSAILAVIKSLPQYQTSQYVDGLDDQLAAIARRTYEQVAPSTKYRNVICHRDLWAGNIFFSADPTNAGLLIDFQTSRYTPPAVDLSFSIYLNLATMERRRLEANCIDFYYNCLQQNLQDFGLQSSELISKAELLQSYEEFRLLAAVYSAAVATVVKVPPAFVTNEFKYVDRSDIILDYMRENEEFRACMVEYCVEIMEIASANL</sequence>
<dbReference type="AlphaFoldDB" id="B4LUL9"/>
<keyword evidence="2" id="KW-0808">Transferase</keyword>
<dbReference type="OrthoDB" id="6334212at2759"/>
<reference evidence="2 3" key="1">
    <citation type="journal article" date="2007" name="Nature">
        <title>Evolution of genes and genomes on the Drosophila phylogeny.</title>
        <authorList>
            <consortium name="Drosophila 12 Genomes Consortium"/>
            <person name="Clark A.G."/>
            <person name="Eisen M.B."/>
            <person name="Smith D.R."/>
            <person name="Bergman C.M."/>
            <person name="Oliver B."/>
            <person name="Markow T.A."/>
            <person name="Kaufman T.C."/>
            <person name="Kellis M."/>
            <person name="Gelbart W."/>
            <person name="Iyer V.N."/>
            <person name="Pollard D.A."/>
            <person name="Sackton T.B."/>
            <person name="Larracuente A.M."/>
            <person name="Singh N.D."/>
            <person name="Abad J.P."/>
            <person name="Abt D.N."/>
            <person name="Adryan B."/>
            <person name="Aguade M."/>
            <person name="Akashi H."/>
            <person name="Anderson W.W."/>
            <person name="Aquadro C.F."/>
            <person name="Ardell D.H."/>
            <person name="Arguello R."/>
            <person name="Artieri C.G."/>
            <person name="Barbash D.A."/>
            <person name="Barker D."/>
            <person name="Barsanti P."/>
            <person name="Batterham P."/>
            <person name="Batzoglou S."/>
            <person name="Begun D."/>
            <person name="Bhutkar A."/>
            <person name="Blanco E."/>
            <person name="Bosak S.A."/>
            <person name="Bradley R.K."/>
            <person name="Brand A.D."/>
            <person name="Brent M.R."/>
            <person name="Brooks A.N."/>
            <person name="Brown R.H."/>
            <person name="Butlin R.K."/>
            <person name="Caggese C."/>
            <person name="Calvi B.R."/>
            <person name="Bernardo de Carvalho A."/>
            <person name="Caspi A."/>
            <person name="Castrezana S."/>
            <person name="Celniker S.E."/>
            <person name="Chang J.L."/>
            <person name="Chapple C."/>
            <person name="Chatterji S."/>
            <person name="Chinwalla A."/>
            <person name="Civetta A."/>
            <person name="Clifton S.W."/>
            <person name="Comeron J.M."/>
            <person name="Costello J.C."/>
            <person name="Coyne J.A."/>
            <person name="Daub J."/>
            <person name="David R.G."/>
            <person name="Delcher A.L."/>
            <person name="Delehaunty K."/>
            <person name="Do C.B."/>
            <person name="Ebling H."/>
            <person name="Edwards K."/>
            <person name="Eickbush T."/>
            <person name="Evans J.D."/>
            <person name="Filipski A."/>
            <person name="Findeiss S."/>
            <person name="Freyhult E."/>
            <person name="Fulton L."/>
            <person name="Fulton R."/>
            <person name="Garcia A.C."/>
            <person name="Gardiner A."/>
            <person name="Garfield D.A."/>
            <person name="Garvin B.E."/>
            <person name="Gibson G."/>
            <person name="Gilbert D."/>
            <person name="Gnerre S."/>
            <person name="Godfrey J."/>
            <person name="Good R."/>
            <person name="Gotea V."/>
            <person name="Gravely B."/>
            <person name="Greenberg A.J."/>
            <person name="Griffiths-Jones S."/>
            <person name="Gross S."/>
            <person name="Guigo R."/>
            <person name="Gustafson E.A."/>
            <person name="Haerty W."/>
            <person name="Hahn M.W."/>
            <person name="Halligan D.L."/>
            <person name="Halpern A.L."/>
            <person name="Halter G.M."/>
            <person name="Han M.V."/>
            <person name="Heger A."/>
            <person name="Hillier L."/>
            <person name="Hinrichs A.S."/>
            <person name="Holmes I."/>
            <person name="Hoskins R.A."/>
            <person name="Hubisz M.J."/>
            <person name="Hultmark D."/>
            <person name="Huntley M.A."/>
            <person name="Jaffe D.B."/>
            <person name="Jagadeeshan S."/>
            <person name="Jeck W.R."/>
            <person name="Johnson J."/>
            <person name="Jones C.D."/>
            <person name="Jordan W.C."/>
            <person name="Karpen G.H."/>
            <person name="Kataoka E."/>
            <person name="Keightley P.D."/>
            <person name="Kheradpour P."/>
            <person name="Kirkness E.F."/>
            <person name="Koerich L.B."/>
            <person name="Kristiansen K."/>
            <person name="Kudrna D."/>
            <person name="Kulathinal R.J."/>
            <person name="Kumar S."/>
            <person name="Kwok R."/>
            <person name="Lander E."/>
            <person name="Langley C.H."/>
            <person name="Lapoint R."/>
            <person name="Lazzaro B.P."/>
            <person name="Lee S.J."/>
            <person name="Levesque L."/>
            <person name="Li R."/>
            <person name="Lin C.F."/>
            <person name="Lin M.F."/>
            <person name="Lindblad-Toh K."/>
            <person name="Llopart A."/>
            <person name="Long M."/>
            <person name="Low L."/>
            <person name="Lozovsky E."/>
            <person name="Lu J."/>
            <person name="Luo M."/>
            <person name="Machado C.A."/>
            <person name="Makalowski W."/>
            <person name="Marzo M."/>
            <person name="Matsuda M."/>
            <person name="Matzkin L."/>
            <person name="McAllister B."/>
            <person name="McBride C.S."/>
            <person name="McKernan B."/>
            <person name="McKernan K."/>
            <person name="Mendez-Lago M."/>
            <person name="Minx P."/>
            <person name="Mollenhauer M.U."/>
            <person name="Montooth K."/>
            <person name="Mount S.M."/>
            <person name="Mu X."/>
            <person name="Myers E."/>
            <person name="Negre B."/>
            <person name="Newfeld S."/>
            <person name="Nielsen R."/>
            <person name="Noor M.A."/>
            <person name="O'Grady P."/>
            <person name="Pachter L."/>
            <person name="Papaceit M."/>
            <person name="Parisi M.J."/>
            <person name="Parisi M."/>
            <person name="Parts L."/>
            <person name="Pedersen J.S."/>
            <person name="Pesole G."/>
            <person name="Phillippy A.M."/>
            <person name="Ponting C.P."/>
            <person name="Pop M."/>
            <person name="Porcelli D."/>
            <person name="Powell J.R."/>
            <person name="Prohaska S."/>
            <person name="Pruitt K."/>
            <person name="Puig M."/>
            <person name="Quesneville H."/>
            <person name="Ram K.R."/>
            <person name="Rand D."/>
            <person name="Rasmussen M.D."/>
            <person name="Reed L.K."/>
            <person name="Reenan R."/>
            <person name="Reily A."/>
            <person name="Remington K.A."/>
            <person name="Rieger T.T."/>
            <person name="Ritchie M.G."/>
            <person name="Robin C."/>
            <person name="Rogers Y.H."/>
            <person name="Rohde C."/>
            <person name="Rozas J."/>
            <person name="Rubenfield M.J."/>
            <person name="Ruiz A."/>
            <person name="Russo S."/>
            <person name="Salzberg S.L."/>
            <person name="Sanchez-Gracia A."/>
            <person name="Saranga D.J."/>
            <person name="Sato H."/>
            <person name="Schaeffer S.W."/>
            <person name="Schatz M.C."/>
            <person name="Schlenke T."/>
            <person name="Schwartz R."/>
            <person name="Segarra C."/>
            <person name="Singh R.S."/>
            <person name="Sirot L."/>
            <person name="Sirota M."/>
            <person name="Sisneros N.B."/>
            <person name="Smith C.D."/>
            <person name="Smith T.F."/>
            <person name="Spieth J."/>
            <person name="Stage D.E."/>
            <person name="Stark A."/>
            <person name="Stephan W."/>
            <person name="Strausberg R.L."/>
            <person name="Strempel S."/>
            <person name="Sturgill D."/>
            <person name="Sutton G."/>
            <person name="Sutton G.G."/>
            <person name="Tao W."/>
            <person name="Teichmann S."/>
            <person name="Tobari Y.N."/>
            <person name="Tomimura Y."/>
            <person name="Tsolas J.M."/>
            <person name="Valente V.L."/>
            <person name="Venter E."/>
            <person name="Venter J.C."/>
            <person name="Vicario S."/>
            <person name="Vieira F.G."/>
            <person name="Vilella A.J."/>
            <person name="Villasante A."/>
            <person name="Walenz B."/>
            <person name="Wang J."/>
            <person name="Wasserman M."/>
            <person name="Watts T."/>
            <person name="Wilson D."/>
            <person name="Wilson R.K."/>
            <person name="Wing R.A."/>
            <person name="Wolfner M.F."/>
            <person name="Wong A."/>
            <person name="Wong G.K."/>
            <person name="Wu C.I."/>
            <person name="Wu G."/>
            <person name="Yamamoto D."/>
            <person name="Yang H.P."/>
            <person name="Yang S.P."/>
            <person name="Yorke J.A."/>
            <person name="Yoshida K."/>
            <person name="Zdobnov E."/>
            <person name="Zhang P."/>
            <person name="Zhang Y."/>
            <person name="Zimin A.V."/>
            <person name="Baldwin J."/>
            <person name="Abdouelleil A."/>
            <person name="Abdulkadir J."/>
            <person name="Abebe A."/>
            <person name="Abera B."/>
            <person name="Abreu J."/>
            <person name="Acer S.C."/>
            <person name="Aftuck L."/>
            <person name="Alexander A."/>
            <person name="An P."/>
            <person name="Anderson E."/>
            <person name="Anderson S."/>
            <person name="Arachi H."/>
            <person name="Azer M."/>
            <person name="Bachantsang P."/>
            <person name="Barry A."/>
            <person name="Bayul T."/>
            <person name="Berlin A."/>
            <person name="Bessette D."/>
            <person name="Bloom T."/>
            <person name="Blye J."/>
            <person name="Boguslavskiy L."/>
            <person name="Bonnet C."/>
            <person name="Boukhgalter B."/>
            <person name="Bourzgui I."/>
            <person name="Brown A."/>
            <person name="Cahill P."/>
            <person name="Channer S."/>
            <person name="Cheshatsang Y."/>
            <person name="Chuda L."/>
            <person name="Citroen M."/>
            <person name="Collymore A."/>
            <person name="Cooke P."/>
            <person name="Costello M."/>
            <person name="D'Aco K."/>
            <person name="Daza R."/>
            <person name="De Haan G."/>
            <person name="DeGray S."/>
            <person name="DeMaso C."/>
            <person name="Dhargay N."/>
            <person name="Dooley K."/>
            <person name="Dooley E."/>
            <person name="Doricent M."/>
            <person name="Dorje P."/>
            <person name="Dorjee K."/>
            <person name="Dupes A."/>
            <person name="Elong R."/>
            <person name="Falk J."/>
            <person name="Farina A."/>
            <person name="Faro S."/>
            <person name="Ferguson D."/>
            <person name="Fisher S."/>
            <person name="Foley C.D."/>
            <person name="Franke A."/>
            <person name="Friedrich D."/>
            <person name="Gadbois L."/>
            <person name="Gearin G."/>
            <person name="Gearin C.R."/>
            <person name="Giannoukos G."/>
            <person name="Goode T."/>
            <person name="Graham J."/>
            <person name="Grandbois E."/>
            <person name="Grewal S."/>
            <person name="Gyaltsen K."/>
            <person name="Hafez N."/>
            <person name="Hagos B."/>
            <person name="Hall J."/>
            <person name="Henson C."/>
            <person name="Hollinger A."/>
            <person name="Honan T."/>
            <person name="Huard M.D."/>
            <person name="Hughes L."/>
            <person name="Hurhula B."/>
            <person name="Husby M.E."/>
            <person name="Kamat A."/>
            <person name="Kanga B."/>
            <person name="Kashin S."/>
            <person name="Khazanovich D."/>
            <person name="Kisner P."/>
            <person name="Lance K."/>
            <person name="Lara M."/>
            <person name="Lee W."/>
            <person name="Lennon N."/>
            <person name="Letendre F."/>
            <person name="LeVine R."/>
            <person name="Lipovsky A."/>
            <person name="Liu X."/>
            <person name="Liu J."/>
            <person name="Liu S."/>
            <person name="Lokyitsang T."/>
            <person name="Lokyitsang Y."/>
            <person name="Lubonja R."/>
            <person name="Lui A."/>
            <person name="MacDonald P."/>
            <person name="Magnisalis V."/>
            <person name="Maru K."/>
            <person name="Matthews C."/>
            <person name="McCusker W."/>
            <person name="McDonough S."/>
            <person name="Mehta T."/>
            <person name="Meldrim J."/>
            <person name="Meneus L."/>
            <person name="Mihai O."/>
            <person name="Mihalev A."/>
            <person name="Mihova T."/>
            <person name="Mittelman R."/>
            <person name="Mlenga V."/>
            <person name="Montmayeur A."/>
            <person name="Mulrain L."/>
            <person name="Navidi A."/>
            <person name="Naylor J."/>
            <person name="Negash T."/>
            <person name="Nguyen T."/>
            <person name="Nguyen N."/>
            <person name="Nicol R."/>
            <person name="Norbu C."/>
            <person name="Norbu N."/>
            <person name="Novod N."/>
            <person name="O'Neill B."/>
            <person name="Osman S."/>
            <person name="Markiewicz E."/>
            <person name="Oyono O.L."/>
            <person name="Patti C."/>
            <person name="Phunkhang P."/>
            <person name="Pierre F."/>
            <person name="Priest M."/>
            <person name="Raghuraman S."/>
            <person name="Rege F."/>
            <person name="Reyes R."/>
            <person name="Rise C."/>
            <person name="Rogov P."/>
            <person name="Ross K."/>
            <person name="Ryan E."/>
            <person name="Settipalli S."/>
            <person name="Shea T."/>
            <person name="Sherpa N."/>
            <person name="Shi L."/>
            <person name="Shih D."/>
            <person name="Sparrow T."/>
            <person name="Spaulding J."/>
            <person name="Stalker J."/>
            <person name="Stange-Thomann N."/>
            <person name="Stavropoulos S."/>
            <person name="Stone C."/>
            <person name="Strader C."/>
            <person name="Tesfaye S."/>
            <person name="Thomson T."/>
            <person name="Thoulutsang Y."/>
            <person name="Thoulutsang D."/>
            <person name="Topham K."/>
            <person name="Topping I."/>
            <person name="Tsamla T."/>
            <person name="Vassiliev H."/>
            <person name="Vo A."/>
            <person name="Wangchuk T."/>
            <person name="Wangdi T."/>
            <person name="Weiand M."/>
            <person name="Wilkinson J."/>
            <person name="Wilson A."/>
            <person name="Yadav S."/>
            <person name="Young G."/>
            <person name="Yu Q."/>
            <person name="Zembek L."/>
            <person name="Zhong D."/>
            <person name="Zimmer A."/>
            <person name="Zwirko Z."/>
            <person name="Jaffe D.B."/>
            <person name="Alvarez P."/>
            <person name="Brockman W."/>
            <person name="Butler J."/>
            <person name="Chin C."/>
            <person name="Gnerre S."/>
            <person name="Grabherr M."/>
            <person name="Kleber M."/>
            <person name="Mauceli E."/>
            <person name="MacCallum I."/>
        </authorList>
    </citation>
    <scope>NUCLEOTIDE SEQUENCE [LARGE SCALE GENOMIC DNA]</scope>
    <source>
        <strain evidence="3">Tucson 15010-1051.87</strain>
    </source>
</reference>
<dbReference type="GO" id="GO:0016740">
    <property type="term" value="F:transferase activity"/>
    <property type="evidence" value="ECO:0007669"/>
    <property type="project" value="UniProtKB-KW"/>
</dbReference>
<dbReference type="Gene3D" id="3.90.1200.10">
    <property type="match status" value="1"/>
</dbReference>
<dbReference type="OMA" id="CCVDVMN"/>
<accession>B4LUL9</accession>
<gene>
    <name evidence="2" type="primary">Dvir\GJ17336</name>
    <name evidence="2" type="ORF">Dvir_GJ17336</name>
</gene>
<dbReference type="InterPro" id="IPR015897">
    <property type="entry name" value="CHK_kinase-like"/>
</dbReference>
<dbReference type="InterPro" id="IPR011009">
    <property type="entry name" value="Kinase-like_dom_sf"/>
</dbReference>
<feature type="domain" description="CHK kinase-like" evidence="1">
    <location>
        <begin position="115"/>
        <end position="305"/>
    </location>
</feature>
<dbReference type="SMART" id="SM00587">
    <property type="entry name" value="CHK"/>
    <property type="match status" value="1"/>
</dbReference>
<dbReference type="PhylomeDB" id="B4LUL9"/>
<proteinExistence type="predicted"/>
<dbReference type="InParanoid" id="B4LUL9"/>
<dbReference type="PANTHER" id="PTHR11012">
    <property type="entry name" value="PROTEIN KINASE-LIKE DOMAIN-CONTAINING"/>
    <property type="match status" value="1"/>
</dbReference>
<dbReference type="STRING" id="7244.B4LUL9"/>
<dbReference type="HOGENOM" id="CLU_010718_3_1_1"/>
<dbReference type="EMBL" id="CH940649">
    <property type="protein sequence ID" value="EDW64205.1"/>
    <property type="molecule type" value="Genomic_DNA"/>
</dbReference>
<evidence type="ECO:0000259" key="1">
    <source>
        <dbReference type="SMART" id="SM00587"/>
    </source>
</evidence>
<dbReference type="SUPFAM" id="SSF56112">
    <property type="entry name" value="Protein kinase-like (PK-like)"/>
    <property type="match status" value="1"/>
</dbReference>
<dbReference type="KEGG" id="dvi:6628407"/>
<dbReference type="Proteomes" id="UP000008792">
    <property type="component" value="Unassembled WGS sequence"/>
</dbReference>
<dbReference type="PANTHER" id="PTHR11012:SF59">
    <property type="entry name" value="CHK KINASE-LIKE DOMAIN-CONTAINING PROTEIN-RELATED"/>
    <property type="match status" value="1"/>
</dbReference>
<protein>
    <recommendedName>
        <fullName evidence="1">CHK kinase-like domain-containing protein</fullName>
    </recommendedName>
</protein>
<dbReference type="Pfam" id="PF02958">
    <property type="entry name" value="EcKL"/>
    <property type="match status" value="1"/>
</dbReference>